<dbReference type="Proteomes" id="UP000814033">
    <property type="component" value="Unassembled WGS sequence"/>
</dbReference>
<protein>
    <submittedName>
        <fullName evidence="1">Uncharacterized protein</fullName>
    </submittedName>
</protein>
<reference evidence="1" key="2">
    <citation type="journal article" date="2022" name="New Phytol.">
        <title>Evolutionary transition to the ectomycorrhizal habit in the genomes of a hyperdiverse lineage of mushroom-forming fungi.</title>
        <authorList>
            <person name="Looney B."/>
            <person name="Miyauchi S."/>
            <person name="Morin E."/>
            <person name="Drula E."/>
            <person name="Courty P.E."/>
            <person name="Kohler A."/>
            <person name="Kuo A."/>
            <person name="LaButti K."/>
            <person name="Pangilinan J."/>
            <person name="Lipzen A."/>
            <person name="Riley R."/>
            <person name="Andreopoulos W."/>
            <person name="He G."/>
            <person name="Johnson J."/>
            <person name="Nolan M."/>
            <person name="Tritt A."/>
            <person name="Barry K.W."/>
            <person name="Grigoriev I.V."/>
            <person name="Nagy L.G."/>
            <person name="Hibbett D."/>
            <person name="Henrissat B."/>
            <person name="Matheny P.B."/>
            <person name="Labbe J."/>
            <person name="Martin F.M."/>
        </authorList>
    </citation>
    <scope>NUCLEOTIDE SEQUENCE</scope>
    <source>
        <strain evidence="1">FP105234-sp</strain>
    </source>
</reference>
<accession>A0ACB8RCA8</accession>
<reference evidence="1" key="1">
    <citation type="submission" date="2021-02" db="EMBL/GenBank/DDBJ databases">
        <authorList>
            <consortium name="DOE Joint Genome Institute"/>
            <person name="Ahrendt S."/>
            <person name="Looney B.P."/>
            <person name="Miyauchi S."/>
            <person name="Morin E."/>
            <person name="Drula E."/>
            <person name="Courty P.E."/>
            <person name="Chicoki N."/>
            <person name="Fauchery L."/>
            <person name="Kohler A."/>
            <person name="Kuo A."/>
            <person name="Labutti K."/>
            <person name="Pangilinan J."/>
            <person name="Lipzen A."/>
            <person name="Riley R."/>
            <person name="Andreopoulos W."/>
            <person name="He G."/>
            <person name="Johnson J."/>
            <person name="Barry K.W."/>
            <person name="Grigoriev I.V."/>
            <person name="Nagy L."/>
            <person name="Hibbett D."/>
            <person name="Henrissat B."/>
            <person name="Matheny P.B."/>
            <person name="Labbe J."/>
            <person name="Martin F."/>
        </authorList>
    </citation>
    <scope>NUCLEOTIDE SEQUENCE</scope>
    <source>
        <strain evidence="1">FP105234-sp</strain>
    </source>
</reference>
<dbReference type="EMBL" id="MU276105">
    <property type="protein sequence ID" value="KAI0041725.1"/>
    <property type="molecule type" value="Genomic_DNA"/>
</dbReference>
<name>A0ACB8RCA8_9AGAM</name>
<gene>
    <name evidence="1" type="ORF">FA95DRAFT_1565072</name>
</gene>
<proteinExistence type="predicted"/>
<organism evidence="1 2">
    <name type="scientific">Auriscalpium vulgare</name>
    <dbReference type="NCBI Taxonomy" id="40419"/>
    <lineage>
        <taxon>Eukaryota</taxon>
        <taxon>Fungi</taxon>
        <taxon>Dikarya</taxon>
        <taxon>Basidiomycota</taxon>
        <taxon>Agaricomycotina</taxon>
        <taxon>Agaricomycetes</taxon>
        <taxon>Russulales</taxon>
        <taxon>Auriscalpiaceae</taxon>
        <taxon>Auriscalpium</taxon>
    </lineage>
</organism>
<evidence type="ECO:0000313" key="2">
    <source>
        <dbReference type="Proteomes" id="UP000814033"/>
    </source>
</evidence>
<sequence length="215" mass="24432">MAPRLRKWAELKRDVIDIMKHDAHVRRAFALVHCMDKSGSTIDEAAHNQAFDDFLNTRLPIFQTDQIVDDNNKPIWGETQLHRTGRSTIRVHSGLVKAYEEYEDMTIVCRIRALAVATLLHECAHAYNHFLHSEPTPPTFSWSAPTRRKGKLVGKSGDVVEAAIFGGRLVVVTRTDWRLGSNLWEADMDVQTKQLRGFSKPSTSPCRMHFPRADG</sequence>
<keyword evidence="2" id="KW-1185">Reference proteome</keyword>
<comment type="caution">
    <text evidence="1">The sequence shown here is derived from an EMBL/GenBank/DDBJ whole genome shotgun (WGS) entry which is preliminary data.</text>
</comment>
<evidence type="ECO:0000313" key="1">
    <source>
        <dbReference type="EMBL" id="KAI0041725.1"/>
    </source>
</evidence>